<comment type="caution">
    <text evidence="2">The sequence shown here is derived from an EMBL/GenBank/DDBJ whole genome shotgun (WGS) entry which is preliminary data.</text>
</comment>
<feature type="compositionally biased region" description="Polar residues" evidence="1">
    <location>
        <begin position="27"/>
        <end position="38"/>
    </location>
</feature>
<proteinExistence type="predicted"/>
<reference evidence="2 3" key="1">
    <citation type="journal article" date="2022" name="Nat. Plants">
        <title>Genomes of leafy and leafless Platanthera orchids illuminate the evolution of mycoheterotrophy.</title>
        <authorList>
            <person name="Li M.H."/>
            <person name="Liu K.W."/>
            <person name="Li Z."/>
            <person name="Lu H.C."/>
            <person name="Ye Q.L."/>
            <person name="Zhang D."/>
            <person name="Wang J.Y."/>
            <person name="Li Y.F."/>
            <person name="Zhong Z.M."/>
            <person name="Liu X."/>
            <person name="Yu X."/>
            <person name="Liu D.K."/>
            <person name="Tu X.D."/>
            <person name="Liu B."/>
            <person name="Hao Y."/>
            <person name="Liao X.Y."/>
            <person name="Jiang Y.T."/>
            <person name="Sun W.H."/>
            <person name="Chen J."/>
            <person name="Chen Y.Q."/>
            <person name="Ai Y."/>
            <person name="Zhai J.W."/>
            <person name="Wu S.S."/>
            <person name="Zhou Z."/>
            <person name="Hsiao Y.Y."/>
            <person name="Wu W.L."/>
            <person name="Chen Y.Y."/>
            <person name="Lin Y.F."/>
            <person name="Hsu J.L."/>
            <person name="Li C.Y."/>
            <person name="Wang Z.W."/>
            <person name="Zhao X."/>
            <person name="Zhong W.Y."/>
            <person name="Ma X.K."/>
            <person name="Ma L."/>
            <person name="Huang J."/>
            <person name="Chen G.Z."/>
            <person name="Huang M.Z."/>
            <person name="Huang L."/>
            <person name="Peng D.H."/>
            <person name="Luo Y.B."/>
            <person name="Zou S.Q."/>
            <person name="Chen S.P."/>
            <person name="Lan S."/>
            <person name="Tsai W.C."/>
            <person name="Van de Peer Y."/>
            <person name="Liu Z.J."/>
        </authorList>
    </citation>
    <scope>NUCLEOTIDE SEQUENCE [LARGE SCALE GENOMIC DNA]</scope>
    <source>
        <strain evidence="2">Lor288</strain>
    </source>
</reference>
<accession>A0ABR2ML54</accession>
<keyword evidence="3" id="KW-1185">Reference proteome</keyword>
<dbReference type="EMBL" id="JBBWWR010000006">
    <property type="protein sequence ID" value="KAK8964892.1"/>
    <property type="molecule type" value="Genomic_DNA"/>
</dbReference>
<evidence type="ECO:0000313" key="2">
    <source>
        <dbReference type="EMBL" id="KAK8964892.1"/>
    </source>
</evidence>
<protein>
    <submittedName>
        <fullName evidence="2">Uncharacterized protein</fullName>
    </submittedName>
</protein>
<name>A0ABR2ML54_9ASPA</name>
<sequence length="83" mass="9585">MGDIFLLHNMNDDEASPTTRQRGRQTLPPQSLDGSTSQIEMTVTWPWRPAFSQMPRNQAEPPKFNHREASEEVSELEAEVKRF</sequence>
<evidence type="ECO:0000256" key="1">
    <source>
        <dbReference type="SAM" id="MobiDB-lite"/>
    </source>
</evidence>
<feature type="region of interest" description="Disordered" evidence="1">
    <location>
        <begin position="1"/>
        <end position="38"/>
    </location>
</feature>
<feature type="region of interest" description="Disordered" evidence="1">
    <location>
        <begin position="52"/>
        <end position="83"/>
    </location>
</feature>
<gene>
    <name evidence="2" type="ORF">KSP40_PGU001289</name>
</gene>
<dbReference type="Proteomes" id="UP001412067">
    <property type="component" value="Unassembled WGS sequence"/>
</dbReference>
<organism evidence="2 3">
    <name type="scientific">Platanthera guangdongensis</name>
    <dbReference type="NCBI Taxonomy" id="2320717"/>
    <lineage>
        <taxon>Eukaryota</taxon>
        <taxon>Viridiplantae</taxon>
        <taxon>Streptophyta</taxon>
        <taxon>Embryophyta</taxon>
        <taxon>Tracheophyta</taxon>
        <taxon>Spermatophyta</taxon>
        <taxon>Magnoliopsida</taxon>
        <taxon>Liliopsida</taxon>
        <taxon>Asparagales</taxon>
        <taxon>Orchidaceae</taxon>
        <taxon>Orchidoideae</taxon>
        <taxon>Orchideae</taxon>
        <taxon>Orchidinae</taxon>
        <taxon>Platanthera</taxon>
    </lineage>
</organism>
<evidence type="ECO:0000313" key="3">
    <source>
        <dbReference type="Proteomes" id="UP001412067"/>
    </source>
</evidence>